<name>A0ABU0L6X6_9BACL</name>
<comment type="caution">
    <text evidence="1">The sequence shown here is derived from an EMBL/GenBank/DDBJ whole genome shotgun (WGS) entry which is preliminary data.</text>
</comment>
<reference evidence="1 2" key="1">
    <citation type="submission" date="2023-07" db="EMBL/GenBank/DDBJ databases">
        <title>Genomic Encyclopedia of Type Strains, Phase IV (KMG-IV): sequencing the most valuable type-strain genomes for metagenomic binning, comparative biology and taxonomic classification.</title>
        <authorList>
            <person name="Goeker M."/>
        </authorList>
    </citation>
    <scope>NUCLEOTIDE SEQUENCE [LARGE SCALE GENOMIC DNA]</scope>
    <source>
        <strain evidence="1 2">DSM 14914</strain>
    </source>
</reference>
<gene>
    <name evidence="1" type="ORF">QOZ95_005229</name>
</gene>
<protein>
    <submittedName>
        <fullName evidence="1">Uncharacterized protein</fullName>
    </submittedName>
</protein>
<proteinExistence type="predicted"/>
<organism evidence="1 2">
    <name type="scientific">Paenibacillus brasilensis</name>
    <dbReference type="NCBI Taxonomy" id="128574"/>
    <lineage>
        <taxon>Bacteria</taxon>
        <taxon>Bacillati</taxon>
        <taxon>Bacillota</taxon>
        <taxon>Bacilli</taxon>
        <taxon>Bacillales</taxon>
        <taxon>Paenibacillaceae</taxon>
        <taxon>Paenibacillus</taxon>
    </lineage>
</organism>
<evidence type="ECO:0000313" key="2">
    <source>
        <dbReference type="Proteomes" id="UP001242811"/>
    </source>
</evidence>
<sequence length="57" mass="6386">MELVESIEVKGERASSGKGVLWEGVAFDSIGNIYNKKEYIPFIVSTHVECCVLLIRK</sequence>
<dbReference type="EMBL" id="JAUSWA010000050">
    <property type="protein sequence ID" value="MDQ0497029.1"/>
    <property type="molecule type" value="Genomic_DNA"/>
</dbReference>
<accession>A0ABU0L6X6</accession>
<dbReference type="Proteomes" id="UP001242811">
    <property type="component" value="Unassembled WGS sequence"/>
</dbReference>
<keyword evidence="2" id="KW-1185">Reference proteome</keyword>
<evidence type="ECO:0000313" key="1">
    <source>
        <dbReference type="EMBL" id="MDQ0497029.1"/>
    </source>
</evidence>